<feature type="binding site" description="axial binding residue" evidence="9">
    <location>
        <position position="196"/>
    </location>
    <ligand>
        <name>heme c</name>
        <dbReference type="ChEBI" id="CHEBI:61717"/>
        <label>2</label>
    </ligand>
    <ligandPart>
        <name>Fe</name>
        <dbReference type="ChEBI" id="CHEBI:18248"/>
    </ligandPart>
</feature>
<dbReference type="Gene3D" id="1.10.760.10">
    <property type="entry name" value="Cytochrome c-like domain"/>
    <property type="match status" value="2"/>
</dbReference>
<keyword evidence="5" id="KW-0574">Periplasm</keyword>
<keyword evidence="7 9" id="KW-0408">Iron</keyword>
<keyword evidence="6" id="KW-0249">Electron transport</keyword>
<protein>
    <submittedName>
        <fullName evidence="12">Cytochrome c, class I</fullName>
    </submittedName>
</protein>
<accession>A0A1V3NJY4</accession>
<feature type="binding site" description="axial binding residue" evidence="9">
    <location>
        <position position="156"/>
    </location>
    <ligand>
        <name>heme c</name>
        <dbReference type="ChEBI" id="CHEBI:61717"/>
        <label>2</label>
    </ligand>
    <ligandPart>
        <name>Fe</name>
        <dbReference type="ChEBI" id="CHEBI:18248"/>
    </ligandPart>
</feature>
<dbReference type="PROSITE" id="PS51257">
    <property type="entry name" value="PROKAR_LIPOPROTEIN"/>
    <property type="match status" value="1"/>
</dbReference>
<dbReference type="InterPro" id="IPR024167">
    <property type="entry name" value="Cytochrome_c4-like"/>
</dbReference>
<dbReference type="SUPFAM" id="SSF46626">
    <property type="entry name" value="Cytochrome c"/>
    <property type="match status" value="2"/>
</dbReference>
<dbReference type="GO" id="GO:0009055">
    <property type="term" value="F:electron transfer activity"/>
    <property type="evidence" value="ECO:0007669"/>
    <property type="project" value="InterPro"/>
</dbReference>
<feature type="binding site" description="covalent" evidence="8">
    <location>
        <position position="55"/>
    </location>
    <ligand>
        <name>heme c</name>
        <dbReference type="ChEBI" id="CHEBI:61717"/>
        <label>1</label>
    </ligand>
</feature>
<feature type="binding site" description="axial binding residue" evidence="9">
    <location>
        <position position="59"/>
    </location>
    <ligand>
        <name>heme c</name>
        <dbReference type="ChEBI" id="CHEBI:61717"/>
        <label>1</label>
    </ligand>
    <ligandPart>
        <name>Fe</name>
        <dbReference type="ChEBI" id="CHEBI:18248"/>
    </ligandPart>
</feature>
<dbReference type="InterPro" id="IPR009056">
    <property type="entry name" value="Cyt_c-like_dom"/>
</dbReference>
<evidence type="ECO:0000256" key="9">
    <source>
        <dbReference type="PIRSR" id="PIRSR000005-2"/>
    </source>
</evidence>
<comment type="subcellular location">
    <subcellularLocation>
        <location evidence="1">Periplasm</location>
    </subcellularLocation>
</comment>
<sequence>MRCWKAGLLFASFAFACAFAVTGWADAPPSDAERLVRAAQKVDLDRAHEINMDSCFRCHGAEGLSTDPDTPRLAGQHFDYIARQLADFQSGRRESDVMQRMAADLTEEEMLALGVYFNVKPSPPQRVRDSELAAVGRFLYHRGNEFSGVPNCAGCHGGRGMGTSDLPRLAGQSMRYTETQLQLFSERPRTEGNEVMHEVASKLTELEIRALAAYISSME</sequence>
<reference evidence="12 13" key="1">
    <citation type="submission" date="2017-02" db="EMBL/GenBank/DDBJ databases">
        <title>Genomic diversity within the haloalkaliphilic genus Thioalkalivibrio.</title>
        <authorList>
            <person name="Ahn A.-C."/>
            <person name="Meier-Kolthoff J."/>
            <person name="Overmars L."/>
            <person name="Richter M."/>
            <person name="Woyke T."/>
            <person name="Sorokin D.Y."/>
            <person name="Muyzer G."/>
        </authorList>
    </citation>
    <scope>NUCLEOTIDE SEQUENCE [LARGE SCALE GENOMIC DNA]</scope>
    <source>
        <strain evidence="12 13">ALJD</strain>
    </source>
</reference>
<evidence type="ECO:0000256" key="6">
    <source>
        <dbReference type="ARBA" id="ARBA00022982"/>
    </source>
</evidence>
<dbReference type="STRING" id="108003.B1C78_06815"/>
<dbReference type="Proteomes" id="UP000189462">
    <property type="component" value="Unassembled WGS sequence"/>
</dbReference>
<dbReference type="GO" id="GO:0042597">
    <property type="term" value="C:periplasmic space"/>
    <property type="evidence" value="ECO:0007669"/>
    <property type="project" value="UniProtKB-SubCell"/>
</dbReference>
<dbReference type="GO" id="GO:0005506">
    <property type="term" value="F:iron ion binding"/>
    <property type="evidence" value="ECO:0007669"/>
    <property type="project" value="InterPro"/>
</dbReference>
<dbReference type="InterPro" id="IPR036909">
    <property type="entry name" value="Cyt_c-like_dom_sf"/>
</dbReference>
<evidence type="ECO:0000313" key="12">
    <source>
        <dbReference type="EMBL" id="OOG25417.1"/>
    </source>
</evidence>
<evidence type="ECO:0000256" key="5">
    <source>
        <dbReference type="ARBA" id="ARBA00022764"/>
    </source>
</evidence>
<dbReference type="InterPro" id="IPR050597">
    <property type="entry name" value="Cytochrome_c_Oxidase_Subunit"/>
</dbReference>
<feature type="binding site" description="covalent" evidence="8">
    <location>
        <position position="152"/>
    </location>
    <ligand>
        <name>heme c</name>
        <dbReference type="ChEBI" id="CHEBI:61717"/>
        <label>2</label>
    </ligand>
</feature>
<evidence type="ECO:0000259" key="11">
    <source>
        <dbReference type="PROSITE" id="PS51007"/>
    </source>
</evidence>
<evidence type="ECO:0000256" key="2">
    <source>
        <dbReference type="ARBA" id="ARBA00022448"/>
    </source>
</evidence>
<dbReference type="EMBL" id="MVBK01000038">
    <property type="protein sequence ID" value="OOG25417.1"/>
    <property type="molecule type" value="Genomic_DNA"/>
</dbReference>
<keyword evidence="10" id="KW-0732">Signal</keyword>
<dbReference type="PANTHER" id="PTHR33751:SF9">
    <property type="entry name" value="CYTOCHROME C4"/>
    <property type="match status" value="1"/>
</dbReference>
<dbReference type="OrthoDB" id="9796421at2"/>
<feature type="binding site" description="covalent" evidence="8">
    <location>
        <position position="58"/>
    </location>
    <ligand>
        <name>heme c</name>
        <dbReference type="ChEBI" id="CHEBI:61717"/>
        <label>1</label>
    </ligand>
</feature>
<dbReference type="PANTHER" id="PTHR33751">
    <property type="entry name" value="CBB3-TYPE CYTOCHROME C OXIDASE SUBUNIT FIXP"/>
    <property type="match status" value="1"/>
</dbReference>
<keyword evidence="2" id="KW-0813">Transport</keyword>
<evidence type="ECO:0000256" key="4">
    <source>
        <dbReference type="ARBA" id="ARBA00022723"/>
    </source>
</evidence>
<dbReference type="AlphaFoldDB" id="A0A1V3NJY4"/>
<feature type="signal peptide" evidence="10">
    <location>
        <begin position="1"/>
        <end position="20"/>
    </location>
</feature>
<evidence type="ECO:0000256" key="7">
    <source>
        <dbReference type="ARBA" id="ARBA00023004"/>
    </source>
</evidence>
<keyword evidence="4 9" id="KW-0479">Metal-binding</keyword>
<dbReference type="GO" id="GO:0020037">
    <property type="term" value="F:heme binding"/>
    <property type="evidence" value="ECO:0007669"/>
    <property type="project" value="InterPro"/>
</dbReference>
<comment type="PTM">
    <text evidence="8">Binds 2 heme c groups covalently per subunit.</text>
</comment>
<evidence type="ECO:0000256" key="1">
    <source>
        <dbReference type="ARBA" id="ARBA00004418"/>
    </source>
</evidence>
<dbReference type="PIRSF" id="PIRSF000005">
    <property type="entry name" value="Cytochrome_c4"/>
    <property type="match status" value="1"/>
</dbReference>
<keyword evidence="3 8" id="KW-0349">Heme</keyword>
<name>A0A1V3NJY4_9GAMM</name>
<feature type="domain" description="Cytochrome c" evidence="11">
    <location>
        <begin position="42"/>
        <end position="121"/>
    </location>
</feature>
<organism evidence="12 13">
    <name type="scientific">Thioalkalivibrio denitrificans</name>
    <dbReference type="NCBI Taxonomy" id="108003"/>
    <lineage>
        <taxon>Bacteria</taxon>
        <taxon>Pseudomonadati</taxon>
        <taxon>Pseudomonadota</taxon>
        <taxon>Gammaproteobacteria</taxon>
        <taxon>Chromatiales</taxon>
        <taxon>Ectothiorhodospiraceae</taxon>
        <taxon>Thioalkalivibrio</taxon>
    </lineage>
</organism>
<proteinExistence type="predicted"/>
<feature type="chain" id="PRO_5012979847" evidence="10">
    <location>
        <begin position="21"/>
        <end position="219"/>
    </location>
</feature>
<feature type="binding site" description="axial binding residue" evidence="9">
    <location>
        <position position="98"/>
    </location>
    <ligand>
        <name>heme c</name>
        <dbReference type="ChEBI" id="CHEBI:61717"/>
        <label>1</label>
    </ligand>
    <ligandPart>
        <name>Fe</name>
        <dbReference type="ChEBI" id="CHEBI:18248"/>
    </ligandPart>
</feature>
<feature type="binding site" description="covalent" evidence="8">
    <location>
        <position position="155"/>
    </location>
    <ligand>
        <name>heme c</name>
        <dbReference type="ChEBI" id="CHEBI:61717"/>
        <label>2</label>
    </ligand>
</feature>
<evidence type="ECO:0000256" key="8">
    <source>
        <dbReference type="PIRSR" id="PIRSR000005-1"/>
    </source>
</evidence>
<evidence type="ECO:0000256" key="10">
    <source>
        <dbReference type="SAM" id="SignalP"/>
    </source>
</evidence>
<dbReference type="Pfam" id="PF00034">
    <property type="entry name" value="Cytochrom_C"/>
    <property type="match status" value="1"/>
</dbReference>
<evidence type="ECO:0000256" key="3">
    <source>
        <dbReference type="ARBA" id="ARBA00022617"/>
    </source>
</evidence>
<keyword evidence="13" id="KW-1185">Reference proteome</keyword>
<evidence type="ECO:0000313" key="13">
    <source>
        <dbReference type="Proteomes" id="UP000189462"/>
    </source>
</evidence>
<comment type="caution">
    <text evidence="12">The sequence shown here is derived from an EMBL/GenBank/DDBJ whole genome shotgun (WGS) entry which is preliminary data.</text>
</comment>
<gene>
    <name evidence="12" type="ORF">B1C78_06815</name>
</gene>
<dbReference type="PROSITE" id="PS51007">
    <property type="entry name" value="CYTC"/>
    <property type="match status" value="2"/>
</dbReference>
<feature type="domain" description="Cytochrome c" evidence="11">
    <location>
        <begin position="131"/>
        <end position="219"/>
    </location>
</feature>